<dbReference type="Gene3D" id="3.90.226.10">
    <property type="entry name" value="2-enoyl-CoA Hydratase, Chain A, domain 1"/>
    <property type="match status" value="1"/>
</dbReference>
<proteinExistence type="inferred from homology"/>
<evidence type="ECO:0008006" key="5">
    <source>
        <dbReference type="Google" id="ProtNLM"/>
    </source>
</evidence>
<evidence type="ECO:0000313" key="4">
    <source>
        <dbReference type="Proteomes" id="UP000237631"/>
    </source>
</evidence>
<dbReference type="Proteomes" id="UP000237631">
    <property type="component" value="Unassembled WGS sequence"/>
</dbReference>
<dbReference type="SUPFAM" id="SSF52096">
    <property type="entry name" value="ClpP/crotonase"/>
    <property type="match status" value="1"/>
</dbReference>
<evidence type="ECO:0000256" key="2">
    <source>
        <dbReference type="ARBA" id="ARBA00023026"/>
    </source>
</evidence>
<protein>
    <recommendedName>
        <fullName evidence="5">Enoyl-CoA hydratase</fullName>
    </recommendedName>
</protein>
<accession>A0A2S6CLC8</accession>
<name>A0A2S6CLC8_9PEZI</name>
<comment type="similarity">
    <text evidence="1">Belongs to the enoyl-CoA hydratase/isomerase family.</text>
</comment>
<dbReference type="Pfam" id="PF00378">
    <property type="entry name" value="ECH_1"/>
    <property type="match status" value="1"/>
</dbReference>
<dbReference type="InterPro" id="IPR029045">
    <property type="entry name" value="ClpP/crotonase-like_dom_sf"/>
</dbReference>
<dbReference type="EMBL" id="PNEN01000262">
    <property type="protein sequence ID" value="PPJ60538.1"/>
    <property type="molecule type" value="Genomic_DNA"/>
</dbReference>
<dbReference type="AlphaFoldDB" id="A0A2S6CLC8"/>
<reference evidence="4" key="1">
    <citation type="journal article" date="2017" name="bioRxiv">
        <title>Conservation of a gene cluster reveals novel cercosporin biosynthetic mechanisms and extends production to the genus Colletotrichum.</title>
        <authorList>
            <person name="de Jonge R."/>
            <person name="Ebert M.K."/>
            <person name="Huitt-Roehl C.R."/>
            <person name="Pal P."/>
            <person name="Suttle J.C."/>
            <person name="Spanner R.E."/>
            <person name="Neubauer J.D."/>
            <person name="Jurick W.M.II."/>
            <person name="Stott K.A."/>
            <person name="Secor G.A."/>
            <person name="Thomma B.P.H.J."/>
            <person name="Van de Peer Y."/>
            <person name="Townsend C.A."/>
            <person name="Bolton M.D."/>
        </authorList>
    </citation>
    <scope>NUCLEOTIDE SEQUENCE [LARGE SCALE GENOMIC DNA]</scope>
    <source>
        <strain evidence="4">CBS538.71</strain>
    </source>
</reference>
<dbReference type="CDD" id="cd06558">
    <property type="entry name" value="crotonase-like"/>
    <property type="match status" value="1"/>
</dbReference>
<evidence type="ECO:0000256" key="1">
    <source>
        <dbReference type="ARBA" id="ARBA00005254"/>
    </source>
</evidence>
<dbReference type="PANTHER" id="PTHR43802">
    <property type="entry name" value="ENOYL-COA HYDRATASE"/>
    <property type="match status" value="1"/>
</dbReference>
<evidence type="ECO:0000313" key="3">
    <source>
        <dbReference type="EMBL" id="PPJ60538.1"/>
    </source>
</evidence>
<sequence length="294" mass="32992">MPQDRKLETVNTRIEDGVGFVQINNPKQRNTLNWHVHYDLLKVLDEYKEHKDVACILLCGNEDYFSSGWEITLLEKSNASEKQAFSDIALKLMIGVYDYPKPVVCTVAGMCPGYAMDVANFTDITICSKNAAFGASQFKSGLNHMTHPMFRKMSVQRARRLIFTGDPMGADEALRTGLVDEVTEVGQLLPRALALCKQIAERGAEHAVNLKETCLRVSNMDHVGATYYETRFTNDLMARDQFKTLAAEGVKRIKEKRSKAIERLGKALVLVSASINGSYSKPLILYQNDFLQNT</sequence>
<keyword evidence="4" id="KW-1185">Reference proteome</keyword>
<dbReference type="InterPro" id="IPR001753">
    <property type="entry name" value="Enoyl-CoA_hydra/iso"/>
</dbReference>
<dbReference type="STRING" id="357750.A0A2S6CLC8"/>
<keyword evidence="2" id="KW-0843">Virulence</keyword>
<dbReference type="PANTHER" id="PTHR43802:SF1">
    <property type="entry name" value="IP11341P-RELATED"/>
    <property type="match status" value="1"/>
</dbReference>
<gene>
    <name evidence="3" type="ORF">CBER1_11287</name>
</gene>
<comment type="caution">
    <text evidence="3">The sequence shown here is derived from an EMBL/GenBank/DDBJ whole genome shotgun (WGS) entry which is preliminary data.</text>
</comment>
<dbReference type="OrthoDB" id="448450at2759"/>
<organism evidence="3 4">
    <name type="scientific">Cercospora berteroae</name>
    <dbReference type="NCBI Taxonomy" id="357750"/>
    <lineage>
        <taxon>Eukaryota</taxon>
        <taxon>Fungi</taxon>
        <taxon>Dikarya</taxon>
        <taxon>Ascomycota</taxon>
        <taxon>Pezizomycotina</taxon>
        <taxon>Dothideomycetes</taxon>
        <taxon>Dothideomycetidae</taxon>
        <taxon>Mycosphaerellales</taxon>
        <taxon>Mycosphaerellaceae</taxon>
        <taxon>Cercospora</taxon>
    </lineage>
</organism>